<reference evidence="2 3" key="1">
    <citation type="submission" date="2023-08" db="EMBL/GenBank/DDBJ databases">
        <title>Draft genome sequence of Algoriphagus confluentis.</title>
        <authorList>
            <person name="Takatani N."/>
            <person name="Hosokawa M."/>
            <person name="Sawabe T."/>
        </authorList>
    </citation>
    <scope>NUCLEOTIDE SEQUENCE [LARGE SCALE GENOMIC DNA]</scope>
    <source>
        <strain evidence="2 3">NBRC 111222</strain>
    </source>
</reference>
<dbReference type="InterPro" id="IPR041519">
    <property type="entry name" value="HEPN_RiboL-PSP"/>
</dbReference>
<name>A0ABQ6PRN2_9BACT</name>
<evidence type="ECO:0000313" key="2">
    <source>
        <dbReference type="EMBL" id="GMQ30664.1"/>
    </source>
</evidence>
<dbReference type="EMBL" id="BTPD01000011">
    <property type="protein sequence ID" value="GMQ30664.1"/>
    <property type="molecule type" value="Genomic_DNA"/>
</dbReference>
<feature type="domain" description="RiboL-PSP-HEPN" evidence="1">
    <location>
        <begin position="35"/>
        <end position="162"/>
    </location>
</feature>
<gene>
    <name evidence="2" type="ORF">Aconfl_33070</name>
</gene>
<comment type="caution">
    <text evidence="2">The sequence shown here is derived from an EMBL/GenBank/DDBJ whole genome shotgun (WGS) entry which is preliminary data.</text>
</comment>
<accession>A0ABQ6PRN2</accession>
<organism evidence="2 3">
    <name type="scientific">Algoriphagus confluentis</name>
    <dbReference type="NCBI Taxonomy" id="1697556"/>
    <lineage>
        <taxon>Bacteria</taxon>
        <taxon>Pseudomonadati</taxon>
        <taxon>Bacteroidota</taxon>
        <taxon>Cytophagia</taxon>
        <taxon>Cytophagales</taxon>
        <taxon>Cyclobacteriaceae</taxon>
        <taxon>Algoriphagus</taxon>
    </lineage>
</organism>
<dbReference type="Pfam" id="PF18735">
    <property type="entry name" value="HEPN_RiboL-PSP"/>
    <property type="match status" value="1"/>
</dbReference>
<keyword evidence="3" id="KW-1185">Reference proteome</keyword>
<proteinExistence type="predicted"/>
<evidence type="ECO:0000259" key="1">
    <source>
        <dbReference type="Pfam" id="PF18735"/>
    </source>
</evidence>
<sequence length="163" mass="18719">MNNLNAQQSIDVCRGELQRIFHLIEGHGHMSPIVPFLTNYSIVRACGTVEFCFKTIISDLHAGHSSQIQNYVDNTIRNSSMNPSRDNICKTLRRFDEEWNRKFKEKLNSHPNSERLKSSIDSLNNARNSFAHGDNPPSSFENIQNYFNDCVSILEMLDEVVNE</sequence>
<dbReference type="RefSeq" id="WP_338225376.1">
    <property type="nucleotide sequence ID" value="NZ_BTPD01000011.1"/>
</dbReference>
<evidence type="ECO:0000313" key="3">
    <source>
        <dbReference type="Proteomes" id="UP001338309"/>
    </source>
</evidence>
<protein>
    <recommendedName>
        <fullName evidence="1">RiboL-PSP-HEPN domain-containing protein</fullName>
    </recommendedName>
</protein>
<dbReference type="Proteomes" id="UP001338309">
    <property type="component" value="Unassembled WGS sequence"/>
</dbReference>